<gene>
    <name evidence="2" type="ORF">HMPREF9629_01795</name>
</gene>
<dbReference type="Gene3D" id="1.20.120.520">
    <property type="entry name" value="nmb1532 protein domain like"/>
    <property type="match status" value="1"/>
</dbReference>
<dbReference type="Pfam" id="PF01814">
    <property type="entry name" value="Hemerythrin"/>
    <property type="match status" value="1"/>
</dbReference>
<evidence type="ECO:0000313" key="2">
    <source>
        <dbReference type="EMBL" id="EHL15549.1"/>
    </source>
</evidence>
<dbReference type="CDD" id="cd12108">
    <property type="entry name" value="Hr-like"/>
    <property type="match status" value="1"/>
</dbReference>
<name>G9X044_9FIRM</name>
<dbReference type="AlphaFoldDB" id="G9X044"/>
<dbReference type="RefSeq" id="WP_009526024.1">
    <property type="nucleotide sequence ID" value="NZ_JH414560.1"/>
</dbReference>
<proteinExistence type="predicted"/>
<accession>G9X044</accession>
<sequence length="199" mass="23516">MNSIELMILEHGNIKRMLKIVRIFCRKLYDKEEVNFDDFEKMIYFIKNYVDKHHHGKEERLLFNRMVKYLGPAAQKLVTHGMLVEHDMGRLFMSELGIALDNYKMGDIDSVLDIIANAISYTHLLERHINKENELVYTFAQRNLSLEIMSEIDSDCEKFEEDAESNGVQQRCLSILDDMERKYLGLDDRMDFGEFESIF</sequence>
<feature type="domain" description="Hemerythrin-like" evidence="1">
    <location>
        <begin position="3"/>
        <end position="139"/>
    </location>
</feature>
<comment type="caution">
    <text evidence="2">The sequence shown here is derived from an EMBL/GenBank/DDBJ whole genome shotgun (WGS) entry which is preliminary data.</text>
</comment>
<protein>
    <recommendedName>
        <fullName evidence="1">Hemerythrin-like domain-containing protein</fullName>
    </recommendedName>
</protein>
<dbReference type="Proteomes" id="UP000006437">
    <property type="component" value="Unassembled WGS sequence"/>
</dbReference>
<dbReference type="PATRIC" id="fig|796937.3.peg.992"/>
<dbReference type="PANTHER" id="PTHR39966">
    <property type="entry name" value="BLL2471 PROTEIN-RELATED"/>
    <property type="match status" value="1"/>
</dbReference>
<dbReference type="BioCyc" id="EBAC796937-HMP:GMGH-1803-MONOMER"/>
<dbReference type="InterPro" id="IPR012312">
    <property type="entry name" value="Hemerythrin-like"/>
</dbReference>
<dbReference type="HOGENOM" id="CLU_095978_2_0_9"/>
<dbReference type="EMBL" id="AFZE01000011">
    <property type="protein sequence ID" value="EHL15549.1"/>
    <property type="molecule type" value="Genomic_DNA"/>
</dbReference>
<evidence type="ECO:0000259" key="1">
    <source>
        <dbReference type="Pfam" id="PF01814"/>
    </source>
</evidence>
<reference evidence="2 3" key="1">
    <citation type="submission" date="2011-08" db="EMBL/GenBank/DDBJ databases">
        <title>The Genome Sequence of Eubacteriaceae bacterium ACC19a.</title>
        <authorList>
            <consortium name="The Broad Institute Genome Sequencing Platform"/>
            <person name="Earl A."/>
            <person name="Ward D."/>
            <person name="Feldgarden M."/>
            <person name="Gevers D."/>
            <person name="Sizova M."/>
            <person name="Hazen A."/>
            <person name="Epstein S."/>
            <person name="Young S.K."/>
            <person name="Zeng Q."/>
            <person name="Gargeya S."/>
            <person name="Fitzgerald M."/>
            <person name="Haas B."/>
            <person name="Abouelleil A."/>
            <person name="Alvarado L."/>
            <person name="Arachchi H.M."/>
            <person name="Berlin A."/>
            <person name="Brown A."/>
            <person name="Chapman S.B."/>
            <person name="Chen Z."/>
            <person name="Dunbar C."/>
            <person name="Freedman E."/>
            <person name="Gearin G."/>
            <person name="Gellesch M."/>
            <person name="Goldberg J."/>
            <person name="Griggs A."/>
            <person name="Gujja S."/>
            <person name="Heiman D."/>
            <person name="Howarth C."/>
            <person name="Larson L."/>
            <person name="Lui A."/>
            <person name="MacDonald P.J.P."/>
            <person name="Montmayeur A."/>
            <person name="Murphy C."/>
            <person name="Neiman D."/>
            <person name="Pearson M."/>
            <person name="Priest M."/>
            <person name="Roberts A."/>
            <person name="Saif S."/>
            <person name="Shea T."/>
            <person name="Shenoy N."/>
            <person name="Sisk P."/>
            <person name="Stolte C."/>
            <person name="Sykes S."/>
            <person name="Wortman J."/>
            <person name="Nusbaum C."/>
            <person name="Birren B."/>
        </authorList>
    </citation>
    <scope>NUCLEOTIDE SEQUENCE [LARGE SCALE GENOMIC DNA]</scope>
    <source>
        <strain evidence="2 3">ACC19a</strain>
    </source>
</reference>
<dbReference type="GO" id="GO:0005886">
    <property type="term" value="C:plasma membrane"/>
    <property type="evidence" value="ECO:0007669"/>
    <property type="project" value="TreeGrafter"/>
</dbReference>
<dbReference type="PANTHER" id="PTHR39966:SF1">
    <property type="entry name" value="HEMERYTHRIN-LIKE DOMAIN-CONTAINING PROTEIN"/>
    <property type="match status" value="1"/>
</dbReference>
<organism evidence="2 3">
    <name type="scientific">Peptoanaerobacter stomatis</name>
    <dbReference type="NCBI Taxonomy" id="796937"/>
    <lineage>
        <taxon>Bacteria</taxon>
        <taxon>Bacillati</taxon>
        <taxon>Bacillota</taxon>
        <taxon>Clostridia</taxon>
        <taxon>Peptostreptococcales</taxon>
        <taxon>Filifactoraceae</taxon>
        <taxon>Peptoanaerobacter</taxon>
    </lineage>
</organism>
<evidence type="ECO:0000313" key="3">
    <source>
        <dbReference type="Proteomes" id="UP000006437"/>
    </source>
</evidence>